<accession>A0ABN2ACA3</accession>
<proteinExistence type="predicted"/>
<dbReference type="Proteomes" id="UP001500842">
    <property type="component" value="Unassembled WGS sequence"/>
</dbReference>
<dbReference type="SUPFAM" id="SSF47240">
    <property type="entry name" value="Ferritin-like"/>
    <property type="match status" value="1"/>
</dbReference>
<dbReference type="InterPro" id="IPR012347">
    <property type="entry name" value="Ferritin-like"/>
</dbReference>
<dbReference type="RefSeq" id="WP_344111927.1">
    <property type="nucleotide sequence ID" value="NZ_BAAAOR010000014.1"/>
</dbReference>
<dbReference type="InterPro" id="IPR007814">
    <property type="entry name" value="PaaA_PaaC"/>
</dbReference>
<dbReference type="Pfam" id="PF05138">
    <property type="entry name" value="PaaA_PaaC"/>
    <property type="match status" value="1"/>
</dbReference>
<dbReference type="InterPro" id="IPR009078">
    <property type="entry name" value="Ferritin-like_SF"/>
</dbReference>
<dbReference type="PANTHER" id="PTHR30458:SF0">
    <property type="entry name" value="1,2-PHENYLACETYL-COA EPOXIDASE, SUBUNIT C"/>
    <property type="match status" value="1"/>
</dbReference>
<comment type="caution">
    <text evidence="1">The sequence shown here is derived from an EMBL/GenBank/DDBJ whole genome shotgun (WGS) entry which is preliminary data.</text>
</comment>
<reference evidence="1 2" key="1">
    <citation type="journal article" date="2019" name="Int. J. Syst. Evol. Microbiol.">
        <title>The Global Catalogue of Microorganisms (GCM) 10K type strain sequencing project: providing services to taxonomists for standard genome sequencing and annotation.</title>
        <authorList>
            <consortium name="The Broad Institute Genomics Platform"/>
            <consortium name="The Broad Institute Genome Sequencing Center for Infectious Disease"/>
            <person name="Wu L."/>
            <person name="Ma J."/>
        </authorList>
    </citation>
    <scope>NUCLEOTIDE SEQUENCE [LARGE SCALE GENOMIC DNA]</scope>
    <source>
        <strain evidence="1 2">JCM 14942</strain>
    </source>
</reference>
<gene>
    <name evidence="1" type="primary">paaA</name>
    <name evidence="1" type="ORF">GCM10009788_19800</name>
</gene>
<organism evidence="1 2">
    <name type="scientific">Nocardioides humi</name>
    <dbReference type="NCBI Taxonomy" id="449461"/>
    <lineage>
        <taxon>Bacteria</taxon>
        <taxon>Bacillati</taxon>
        <taxon>Actinomycetota</taxon>
        <taxon>Actinomycetes</taxon>
        <taxon>Propionibacteriales</taxon>
        <taxon>Nocardioidaceae</taxon>
        <taxon>Nocardioides</taxon>
    </lineage>
</organism>
<evidence type="ECO:0000313" key="2">
    <source>
        <dbReference type="Proteomes" id="UP001500842"/>
    </source>
</evidence>
<sequence>MITEEEMLRRLDAGVMVEDISEMSPTYLRELKRTLLISADTEFLGAVMYYPNLVEGRVPEKMQGAVLAIIQDELGHAHIDYRMLEDLGEDLDHLLYGRTAAEFKHPYAMDMPYESFNESVVVGSFMDRAGYILLSDVFENTSYAPWRRALVKVNKEEHFHINFGVRNLEAMSKDPEQKAVTQRAIDWMFPMTVEWFGLPDALKTGNNQLRYRLKGKSNDQLRQEWLGQVVPLMERLDFQVPAHHDAERDEYVLDFPLPCRFDAETKQWHFDEPCTWDDVLKRWRARGPWNEKLVGFLQAGRHGLDAMSGAGAA</sequence>
<dbReference type="Gene3D" id="1.20.1260.10">
    <property type="match status" value="1"/>
</dbReference>
<keyword evidence="2" id="KW-1185">Reference proteome</keyword>
<dbReference type="PANTHER" id="PTHR30458">
    <property type="entry name" value="PHENYLACETIC ACID DEGRADATION PROTEIN PAA"/>
    <property type="match status" value="1"/>
</dbReference>
<name>A0ABN2ACA3_9ACTN</name>
<dbReference type="EMBL" id="BAAAOR010000014">
    <property type="protein sequence ID" value="GAA1515499.1"/>
    <property type="molecule type" value="Genomic_DNA"/>
</dbReference>
<protein>
    <submittedName>
        <fullName evidence="1">1,2-phenylacetyl-CoA epoxidase subunit A</fullName>
    </submittedName>
</protein>
<evidence type="ECO:0000313" key="1">
    <source>
        <dbReference type="EMBL" id="GAA1515499.1"/>
    </source>
</evidence>
<dbReference type="InterPro" id="IPR052703">
    <property type="entry name" value="Aromatic_CoA_ox/epox"/>
</dbReference>